<dbReference type="Proteomes" id="UP000231926">
    <property type="component" value="Unassembled WGS sequence"/>
</dbReference>
<dbReference type="RefSeq" id="WP_100710626.1">
    <property type="nucleotide sequence ID" value="NZ_NPDR01000005.1"/>
</dbReference>
<dbReference type="Gene3D" id="3.40.50.1010">
    <property type="entry name" value="5'-nuclease"/>
    <property type="match status" value="1"/>
</dbReference>
<dbReference type="InterPro" id="IPR029060">
    <property type="entry name" value="PIN-like_dom_sf"/>
</dbReference>
<keyword evidence="3" id="KW-1185">Reference proteome</keyword>
<evidence type="ECO:0000259" key="1">
    <source>
        <dbReference type="Pfam" id="PF01850"/>
    </source>
</evidence>
<dbReference type="EMBL" id="NPDR01000005">
    <property type="protein sequence ID" value="PJZ48527.1"/>
    <property type="molecule type" value="Genomic_DNA"/>
</dbReference>
<organism evidence="2 3">
    <name type="scientific">Leptospira saintgironsiae</name>
    <dbReference type="NCBI Taxonomy" id="2023183"/>
    <lineage>
        <taxon>Bacteria</taxon>
        <taxon>Pseudomonadati</taxon>
        <taxon>Spirochaetota</taxon>
        <taxon>Spirochaetia</taxon>
        <taxon>Leptospirales</taxon>
        <taxon>Leptospiraceae</taxon>
        <taxon>Leptospira</taxon>
    </lineage>
</organism>
<dbReference type="Pfam" id="PF01850">
    <property type="entry name" value="PIN"/>
    <property type="match status" value="1"/>
</dbReference>
<sequence length="138" mass="15861">MKNVALVDSGPIIALFNSTDDYHKSVFKFLKSFKGSLFTTWPVITEVIYLLSFSIDAQSDFLEWIERGSLQILDITLDDLKYIKSRMQKYSDLPMDLADASLMCIAEREGIYNIISIDSDFSIYKTLKGKYLTNLYNN</sequence>
<evidence type="ECO:0000313" key="3">
    <source>
        <dbReference type="Proteomes" id="UP000231926"/>
    </source>
</evidence>
<dbReference type="OrthoDB" id="196926at2"/>
<accession>A0A2M9YAC3</accession>
<protein>
    <submittedName>
        <fullName evidence="2">Pilus assembly protein</fullName>
    </submittedName>
</protein>
<dbReference type="AlphaFoldDB" id="A0A2M9YAC3"/>
<reference evidence="2 3" key="1">
    <citation type="submission" date="2017-07" db="EMBL/GenBank/DDBJ databases">
        <title>Leptospira spp. isolated from tropical soils.</title>
        <authorList>
            <person name="Thibeaux R."/>
            <person name="Iraola G."/>
            <person name="Ferres I."/>
            <person name="Bierque E."/>
            <person name="Girault D."/>
            <person name="Soupe-Gilbert M.-E."/>
            <person name="Picardeau M."/>
            <person name="Goarant C."/>
        </authorList>
    </citation>
    <scope>NUCLEOTIDE SEQUENCE [LARGE SCALE GENOMIC DNA]</scope>
    <source>
        <strain evidence="2 3">FH4-C-A2</strain>
    </source>
</reference>
<dbReference type="InterPro" id="IPR002716">
    <property type="entry name" value="PIN_dom"/>
</dbReference>
<dbReference type="SUPFAM" id="SSF88723">
    <property type="entry name" value="PIN domain-like"/>
    <property type="match status" value="1"/>
</dbReference>
<comment type="caution">
    <text evidence="2">The sequence shown here is derived from an EMBL/GenBank/DDBJ whole genome shotgun (WGS) entry which is preliminary data.</text>
</comment>
<proteinExistence type="predicted"/>
<evidence type="ECO:0000313" key="2">
    <source>
        <dbReference type="EMBL" id="PJZ48527.1"/>
    </source>
</evidence>
<name>A0A2M9YAC3_9LEPT</name>
<gene>
    <name evidence="2" type="ORF">CH362_12165</name>
</gene>
<feature type="domain" description="PIN" evidence="1">
    <location>
        <begin position="6"/>
        <end position="123"/>
    </location>
</feature>